<accession>A0A6A6CHP4</accession>
<dbReference type="GO" id="GO:0008236">
    <property type="term" value="F:serine-type peptidase activity"/>
    <property type="evidence" value="ECO:0007669"/>
    <property type="project" value="InterPro"/>
</dbReference>
<dbReference type="OrthoDB" id="449091at2759"/>
<dbReference type="PANTHER" id="PTHR43037">
    <property type="entry name" value="UNNAMED PRODUCT-RELATED"/>
    <property type="match status" value="1"/>
</dbReference>
<dbReference type="Pfam" id="PF00326">
    <property type="entry name" value="Peptidase_S9"/>
    <property type="match status" value="1"/>
</dbReference>
<feature type="domain" description="Peptidase S9 prolyl oligopeptidase catalytic" evidence="2">
    <location>
        <begin position="412"/>
        <end position="589"/>
    </location>
</feature>
<sequence>MLLGRVVQHLLSYSSHSLPATESNDALQFPTVSFLTSWQVLGPFQIGTREAIWGADPLEQHGGFRALEYNNATTFRSSLAANGTIRWSNLTAKVPVPDIFHTTAELNVSFPDIDWKALRDVYGWAAYQWQAWARGQIVVQGDETEYVALYTPQILEFWVDDVHYFGGDFYDYKRVPITIRLAPGIHLLDVRLVRDIRSMGGVSHPDMQINLDLRKISPGLKAITQTETSTVLLSDFIGEGASLASPYASVVLRNDGHQDVEMTGIHINPNIGRVELLSSRIRLVPGQTRPVAFRIKCIPPSGQYPSQKRINIDFQYRVQGHDEDTTLVVSAEPRIVPAGKAHKVTFMHPGGVVSYAILRPPSRKAIQPARTNQTFPILLNLHGAGVDVDSDVVREVMDPLPDLQAWVLFPTGGTNWSGDDWHSWGFADVEAAVAMIEDRIERFDWKGPGVDENKWLVAGHSNGGQGTWYALTHRPDKIFAAAPISGYSSIQNYVPYTFSHVADPGRTAIKEAALLSYKHELLLSNAKGIPVLQQHGGADDNVPAYHSRLMSQLIQEAGADSQYFEVPGEGHYWDGVYTTEALTDFYERQISLEVASVKGTPLNLRDFSLVVANPGDTGSKHGVEVLQLATPGQLARIDVAFDPLTLACIVRTTNLRMFRLPPYFRDCSFVQVDNQKMPISFEQSDASSTLTKQSEKWETTPLKTHPPTRLGHQLGPLDSILHTNGPFHIIPHTPQASPLALQISRNLHQYFSADTSLTTTYATALHNTTGNIISLATGASLPPCPIYKDFPIQIRAGGDAVFIRGPNNIPTLIPNIAGLGLAAVFLRPLPDERLELVVWGADLESLALAARFVPTMTGTGVPDFVVLNREVLWKGLEGVLAMGFFDSQWDVSGKAFIA</sequence>
<dbReference type="InterPro" id="IPR050955">
    <property type="entry name" value="Plant_Biomass_Hydrol_Est"/>
</dbReference>
<dbReference type="InterPro" id="IPR029058">
    <property type="entry name" value="AB_hydrolase_fold"/>
</dbReference>
<dbReference type="SUPFAM" id="SSF53474">
    <property type="entry name" value="alpha/beta-Hydrolases"/>
    <property type="match status" value="1"/>
</dbReference>
<evidence type="ECO:0000313" key="3">
    <source>
        <dbReference type="EMBL" id="KAF2165209.1"/>
    </source>
</evidence>
<dbReference type="GeneID" id="54560576"/>
<evidence type="ECO:0000256" key="1">
    <source>
        <dbReference type="ARBA" id="ARBA00022729"/>
    </source>
</evidence>
<evidence type="ECO:0000259" key="2">
    <source>
        <dbReference type="Pfam" id="PF00326"/>
    </source>
</evidence>
<keyword evidence="1" id="KW-0732">Signal</keyword>
<name>A0A6A6CHP4_ZASCE</name>
<dbReference type="EMBL" id="ML993601">
    <property type="protein sequence ID" value="KAF2165209.1"/>
    <property type="molecule type" value="Genomic_DNA"/>
</dbReference>
<evidence type="ECO:0000313" key="4">
    <source>
        <dbReference type="Proteomes" id="UP000799537"/>
    </source>
</evidence>
<organism evidence="3 4">
    <name type="scientific">Zasmidium cellare ATCC 36951</name>
    <dbReference type="NCBI Taxonomy" id="1080233"/>
    <lineage>
        <taxon>Eukaryota</taxon>
        <taxon>Fungi</taxon>
        <taxon>Dikarya</taxon>
        <taxon>Ascomycota</taxon>
        <taxon>Pezizomycotina</taxon>
        <taxon>Dothideomycetes</taxon>
        <taxon>Dothideomycetidae</taxon>
        <taxon>Mycosphaerellales</taxon>
        <taxon>Mycosphaerellaceae</taxon>
        <taxon>Zasmidium</taxon>
    </lineage>
</organism>
<dbReference type="Proteomes" id="UP000799537">
    <property type="component" value="Unassembled WGS sequence"/>
</dbReference>
<dbReference type="PANTHER" id="PTHR43037:SF4">
    <property type="entry name" value="PEPTIDASE S9 PROLYL OLIGOPEPTIDASE CATALYTIC DOMAIN-CONTAINING PROTEIN"/>
    <property type="match status" value="1"/>
</dbReference>
<dbReference type="AlphaFoldDB" id="A0A6A6CHP4"/>
<dbReference type="RefSeq" id="XP_033666098.1">
    <property type="nucleotide sequence ID" value="XM_033807304.1"/>
</dbReference>
<reference evidence="3" key="1">
    <citation type="journal article" date="2020" name="Stud. Mycol.">
        <title>101 Dothideomycetes genomes: a test case for predicting lifestyles and emergence of pathogens.</title>
        <authorList>
            <person name="Haridas S."/>
            <person name="Albert R."/>
            <person name="Binder M."/>
            <person name="Bloem J."/>
            <person name="Labutti K."/>
            <person name="Salamov A."/>
            <person name="Andreopoulos B."/>
            <person name="Baker S."/>
            <person name="Barry K."/>
            <person name="Bills G."/>
            <person name="Bluhm B."/>
            <person name="Cannon C."/>
            <person name="Castanera R."/>
            <person name="Culley D."/>
            <person name="Daum C."/>
            <person name="Ezra D."/>
            <person name="Gonzalez J."/>
            <person name="Henrissat B."/>
            <person name="Kuo A."/>
            <person name="Liang C."/>
            <person name="Lipzen A."/>
            <person name="Lutzoni F."/>
            <person name="Magnuson J."/>
            <person name="Mondo S."/>
            <person name="Nolan M."/>
            <person name="Ohm R."/>
            <person name="Pangilinan J."/>
            <person name="Park H.-J."/>
            <person name="Ramirez L."/>
            <person name="Alfaro M."/>
            <person name="Sun H."/>
            <person name="Tritt A."/>
            <person name="Yoshinaga Y."/>
            <person name="Zwiers L.-H."/>
            <person name="Turgeon B."/>
            <person name="Goodwin S."/>
            <person name="Spatafora J."/>
            <person name="Crous P."/>
            <person name="Grigoriev I."/>
        </authorList>
    </citation>
    <scope>NUCLEOTIDE SEQUENCE</scope>
    <source>
        <strain evidence="3">ATCC 36951</strain>
    </source>
</reference>
<keyword evidence="4" id="KW-1185">Reference proteome</keyword>
<proteinExistence type="predicted"/>
<dbReference type="InterPro" id="IPR001375">
    <property type="entry name" value="Peptidase_S9_cat"/>
</dbReference>
<dbReference type="Gene3D" id="3.40.50.1820">
    <property type="entry name" value="alpha/beta hydrolase"/>
    <property type="match status" value="1"/>
</dbReference>
<gene>
    <name evidence="3" type="ORF">M409DRAFT_24592</name>
</gene>
<dbReference type="GO" id="GO:0006508">
    <property type="term" value="P:proteolysis"/>
    <property type="evidence" value="ECO:0007669"/>
    <property type="project" value="InterPro"/>
</dbReference>
<protein>
    <recommendedName>
        <fullName evidence="2">Peptidase S9 prolyl oligopeptidase catalytic domain-containing protein</fullName>
    </recommendedName>
</protein>